<dbReference type="Pfam" id="PF20151">
    <property type="entry name" value="DUF6533"/>
    <property type="match status" value="1"/>
</dbReference>
<feature type="transmembrane region" description="Helical" evidence="1">
    <location>
        <begin position="216"/>
        <end position="238"/>
    </location>
</feature>
<feature type="transmembrane region" description="Helical" evidence="1">
    <location>
        <begin position="54"/>
        <end position="74"/>
    </location>
</feature>
<dbReference type="InterPro" id="IPR045340">
    <property type="entry name" value="DUF6533"/>
</dbReference>
<feature type="transmembrane region" description="Helical" evidence="1">
    <location>
        <begin position="121"/>
        <end position="143"/>
    </location>
</feature>
<dbReference type="Proteomes" id="UP001385951">
    <property type="component" value="Unassembled WGS sequence"/>
</dbReference>
<evidence type="ECO:0000259" key="2">
    <source>
        <dbReference type="Pfam" id="PF20151"/>
    </source>
</evidence>
<reference evidence="3 4" key="1">
    <citation type="submission" date="2022-09" db="EMBL/GenBank/DDBJ databases">
        <authorList>
            <person name="Palmer J.M."/>
        </authorList>
    </citation>
    <scope>NUCLEOTIDE SEQUENCE [LARGE SCALE GENOMIC DNA]</scope>
    <source>
        <strain evidence="3 4">DSM 7382</strain>
    </source>
</reference>
<gene>
    <name evidence="3" type="ORF">QCA50_011589</name>
</gene>
<evidence type="ECO:0000256" key="1">
    <source>
        <dbReference type="SAM" id="Phobius"/>
    </source>
</evidence>
<feature type="transmembrane region" description="Helical" evidence="1">
    <location>
        <begin position="163"/>
        <end position="185"/>
    </location>
</feature>
<keyword evidence="1" id="KW-0472">Membrane</keyword>
<protein>
    <recommendedName>
        <fullName evidence="2">DUF6533 domain-containing protein</fullName>
    </recommendedName>
</protein>
<sequence length="289" mass="32112">MSSQHPPTANGLYNIDVCRYVHIATASAWLWDALVSFSTEVDAFMGRRLALVDIVYWLSRILTLLTVILEIVAVVKPSSVARCNQFVHIISGAGTIVTCLCTFLLLVRAKGVFSHSQRARYVFNTSWLILVAGIIATVPFAFFGSSDNITGYCIITRIDKTEIIAPVTVAVFDTAVFISISYRILSIHSVTRTRWITFFIGREAGSISRALLRAGILHFVSCLIVLLCLMIVGFSYSIPADLLFQWRVAVYLASATFYNTVACRMFRSLRQVVPGITFTSTIQMSELRA</sequence>
<name>A0AAW0FWE6_9APHY</name>
<accession>A0AAW0FWE6</accession>
<feature type="transmembrane region" description="Helical" evidence="1">
    <location>
        <begin position="86"/>
        <end position="109"/>
    </location>
</feature>
<dbReference type="EMBL" id="JASBNA010000021">
    <property type="protein sequence ID" value="KAK7685226.1"/>
    <property type="molecule type" value="Genomic_DNA"/>
</dbReference>
<comment type="caution">
    <text evidence="3">The sequence shown here is derived from an EMBL/GenBank/DDBJ whole genome shotgun (WGS) entry which is preliminary data.</text>
</comment>
<dbReference type="AlphaFoldDB" id="A0AAW0FWE6"/>
<keyword evidence="4" id="KW-1185">Reference proteome</keyword>
<proteinExistence type="predicted"/>
<evidence type="ECO:0000313" key="3">
    <source>
        <dbReference type="EMBL" id="KAK7685226.1"/>
    </source>
</evidence>
<feature type="domain" description="DUF6533" evidence="2">
    <location>
        <begin position="20"/>
        <end position="65"/>
    </location>
</feature>
<keyword evidence="1" id="KW-0812">Transmembrane</keyword>
<keyword evidence="1" id="KW-1133">Transmembrane helix</keyword>
<evidence type="ECO:0000313" key="4">
    <source>
        <dbReference type="Proteomes" id="UP001385951"/>
    </source>
</evidence>
<feature type="transmembrane region" description="Helical" evidence="1">
    <location>
        <begin position="244"/>
        <end position="261"/>
    </location>
</feature>
<organism evidence="3 4">
    <name type="scientific">Cerrena zonata</name>
    <dbReference type="NCBI Taxonomy" id="2478898"/>
    <lineage>
        <taxon>Eukaryota</taxon>
        <taxon>Fungi</taxon>
        <taxon>Dikarya</taxon>
        <taxon>Basidiomycota</taxon>
        <taxon>Agaricomycotina</taxon>
        <taxon>Agaricomycetes</taxon>
        <taxon>Polyporales</taxon>
        <taxon>Cerrenaceae</taxon>
        <taxon>Cerrena</taxon>
    </lineage>
</organism>